<dbReference type="Proteomes" id="UP000617634">
    <property type="component" value="Unassembled WGS sequence"/>
</dbReference>
<dbReference type="NCBIfam" id="TIGR01400">
    <property type="entry name" value="fliR"/>
    <property type="match status" value="1"/>
</dbReference>
<keyword evidence="8 10" id="KW-0975">Bacterial flagellum</keyword>
<proteinExistence type="inferred from homology"/>
<keyword evidence="12" id="KW-1185">Reference proteome</keyword>
<organism evidence="11 12">
    <name type="scientific">Novosphingobium aureum</name>
    <dbReference type="NCBI Taxonomy" id="2792964"/>
    <lineage>
        <taxon>Bacteria</taxon>
        <taxon>Pseudomonadati</taxon>
        <taxon>Pseudomonadota</taxon>
        <taxon>Alphaproteobacteria</taxon>
        <taxon>Sphingomonadales</taxon>
        <taxon>Sphingomonadaceae</taxon>
        <taxon>Novosphingobium</taxon>
    </lineage>
</organism>
<feature type="transmembrane region" description="Helical" evidence="10">
    <location>
        <begin position="190"/>
        <end position="212"/>
    </location>
</feature>
<dbReference type="PANTHER" id="PTHR30065">
    <property type="entry name" value="FLAGELLAR BIOSYNTHETIC PROTEIN FLIR"/>
    <property type="match status" value="1"/>
</dbReference>
<dbReference type="GO" id="GO:0006605">
    <property type="term" value="P:protein targeting"/>
    <property type="evidence" value="ECO:0007669"/>
    <property type="project" value="UniProtKB-UniRule"/>
</dbReference>
<dbReference type="InterPro" id="IPR006303">
    <property type="entry name" value="FliR"/>
</dbReference>
<evidence type="ECO:0000256" key="7">
    <source>
        <dbReference type="ARBA" id="ARBA00023136"/>
    </source>
</evidence>
<dbReference type="EMBL" id="JADZGI010000001">
    <property type="protein sequence ID" value="MBH0111928.1"/>
    <property type="molecule type" value="Genomic_DNA"/>
</dbReference>
<dbReference type="PANTHER" id="PTHR30065:SF8">
    <property type="entry name" value="FLAGELLAR BIOSYNTHETIC PROTEIN FLIR"/>
    <property type="match status" value="1"/>
</dbReference>
<evidence type="ECO:0000256" key="2">
    <source>
        <dbReference type="ARBA" id="ARBA00009772"/>
    </source>
</evidence>
<evidence type="ECO:0000256" key="3">
    <source>
        <dbReference type="ARBA" id="ARBA00021717"/>
    </source>
</evidence>
<sequence>MDFDPALLARLPVDTATFLVLFCRLGAVFMLLPAFSEDSVPPNIRLLLSLGMTLGLYGMLEGRIAPVAGNEASLPMLVVSELLVGLALGAIIRILFSAALVAGSVVTQQIGLGAAAVFDPSQGGQSALLARFFGLAAVLVCMSLGVHHMWIASIVKSYDAFPVGGFPPAADFAQLAVRVLGEAFSLGLSLAAPLILYGALFNLGLGLAARVAPTIQVFFITQPLNIMLGVSLTALTIGAMLTAFATAMADFMRSGWSI</sequence>
<comment type="similarity">
    <text evidence="2 10">Belongs to the FliR/MopE/SpaR family.</text>
</comment>
<feature type="transmembrane region" description="Helical" evidence="10">
    <location>
        <begin position="130"/>
        <end position="151"/>
    </location>
</feature>
<dbReference type="GO" id="GO:0009425">
    <property type="term" value="C:bacterial-type flagellum basal body"/>
    <property type="evidence" value="ECO:0007669"/>
    <property type="project" value="UniProtKB-SubCell"/>
</dbReference>
<dbReference type="RefSeq" id="WP_197160658.1">
    <property type="nucleotide sequence ID" value="NZ_JADZGI010000001.1"/>
</dbReference>
<protein>
    <recommendedName>
        <fullName evidence="3 9">Flagellar biosynthetic protein FliR</fullName>
    </recommendedName>
</protein>
<evidence type="ECO:0000313" key="12">
    <source>
        <dbReference type="Proteomes" id="UP000617634"/>
    </source>
</evidence>
<keyword evidence="6 10" id="KW-1133">Transmembrane helix</keyword>
<evidence type="ECO:0000256" key="10">
    <source>
        <dbReference type="RuleBase" id="RU362071"/>
    </source>
</evidence>
<dbReference type="PRINTS" id="PR00953">
    <property type="entry name" value="TYPE3IMRPROT"/>
</dbReference>
<evidence type="ECO:0000256" key="8">
    <source>
        <dbReference type="ARBA" id="ARBA00023143"/>
    </source>
</evidence>
<keyword evidence="4 10" id="KW-1003">Cell membrane</keyword>
<dbReference type="GO" id="GO:0044780">
    <property type="term" value="P:bacterial-type flagellum assembly"/>
    <property type="evidence" value="ECO:0007669"/>
    <property type="project" value="UniProtKB-UniRule"/>
</dbReference>
<comment type="subcellular location">
    <subcellularLocation>
        <location evidence="10">Cell membrane</location>
        <topology evidence="10">Multi-pass membrane protein</topology>
    </subcellularLocation>
    <subcellularLocation>
        <location evidence="10">Bacterial flagellum basal body</location>
    </subcellularLocation>
</comment>
<keyword evidence="7 10" id="KW-0472">Membrane</keyword>
<feature type="transmembrane region" description="Helical" evidence="10">
    <location>
        <begin position="44"/>
        <end position="60"/>
    </location>
</feature>
<evidence type="ECO:0000313" key="11">
    <source>
        <dbReference type="EMBL" id="MBH0111928.1"/>
    </source>
</evidence>
<name>A0A931HAD7_9SPHN</name>
<gene>
    <name evidence="11" type="primary">fliR</name>
    <name evidence="11" type="ORF">I5E68_03045</name>
</gene>
<reference evidence="11" key="1">
    <citation type="submission" date="2020-11" db="EMBL/GenBank/DDBJ databases">
        <title>Novosphingobium aureum sp. nov., a marine bacterium isolated from sediment of a salt flat.</title>
        <authorList>
            <person name="Yoo Y."/>
            <person name="Kim J.-J."/>
        </authorList>
    </citation>
    <scope>NUCLEOTIDE SEQUENCE</scope>
    <source>
        <strain evidence="11">YJ-S2-02</strain>
    </source>
</reference>
<dbReference type="Pfam" id="PF01311">
    <property type="entry name" value="Bac_export_1"/>
    <property type="match status" value="1"/>
</dbReference>
<keyword evidence="11" id="KW-0969">Cilium</keyword>
<accession>A0A931HAD7</accession>
<comment type="function">
    <text evidence="1 10">Role in flagellar biosynthesis.</text>
</comment>
<keyword evidence="5 10" id="KW-0812">Transmembrane</keyword>
<dbReference type="AlphaFoldDB" id="A0A931HAD7"/>
<comment type="caution">
    <text evidence="11">The sequence shown here is derived from an EMBL/GenBank/DDBJ whole genome shotgun (WGS) entry which is preliminary data.</text>
</comment>
<evidence type="ECO:0000256" key="1">
    <source>
        <dbReference type="ARBA" id="ARBA00002578"/>
    </source>
</evidence>
<dbReference type="GO" id="GO:0005886">
    <property type="term" value="C:plasma membrane"/>
    <property type="evidence" value="ECO:0007669"/>
    <property type="project" value="UniProtKB-SubCell"/>
</dbReference>
<dbReference type="InterPro" id="IPR002010">
    <property type="entry name" value="T3SS_IM_R"/>
</dbReference>
<keyword evidence="11" id="KW-0282">Flagellum</keyword>
<keyword evidence="11" id="KW-0966">Cell projection</keyword>
<evidence type="ECO:0000256" key="9">
    <source>
        <dbReference type="NCBIfam" id="TIGR01400"/>
    </source>
</evidence>
<evidence type="ECO:0000256" key="4">
    <source>
        <dbReference type="ARBA" id="ARBA00022475"/>
    </source>
</evidence>
<feature type="transmembrane region" description="Helical" evidence="10">
    <location>
        <begin position="224"/>
        <end position="249"/>
    </location>
</feature>
<feature type="transmembrane region" description="Helical" evidence="10">
    <location>
        <begin position="12"/>
        <end position="32"/>
    </location>
</feature>
<evidence type="ECO:0000256" key="5">
    <source>
        <dbReference type="ARBA" id="ARBA00022692"/>
    </source>
</evidence>
<evidence type="ECO:0000256" key="6">
    <source>
        <dbReference type="ARBA" id="ARBA00022989"/>
    </source>
</evidence>